<comment type="caution">
    <text evidence="2">The sequence shown here is derived from an EMBL/GenBank/DDBJ whole genome shotgun (WGS) entry which is preliminary data.</text>
</comment>
<keyword evidence="3" id="KW-1185">Reference proteome</keyword>
<feature type="region of interest" description="Disordered" evidence="1">
    <location>
        <begin position="64"/>
        <end position="95"/>
    </location>
</feature>
<dbReference type="AlphaFoldDB" id="A0A834NP95"/>
<gene>
    <name evidence="2" type="ORF">HZH68_003390</name>
</gene>
<evidence type="ECO:0000313" key="2">
    <source>
        <dbReference type="EMBL" id="KAF7414901.1"/>
    </source>
</evidence>
<name>A0A834NP95_VESGE</name>
<dbReference type="Proteomes" id="UP000617340">
    <property type="component" value="Unassembled WGS sequence"/>
</dbReference>
<accession>A0A834NP95</accession>
<sequence length="108" mass="12221">MDARASETERKDRMREKAEDRVTVLTATDDCGCVGGVRQLDPRDHGARREPLQVRWPVQTRTWTQVPPSKKSTYVENTAKKTNPRTSVTPSTPSILQLPLPSPTFFEL</sequence>
<reference evidence="2" key="1">
    <citation type="journal article" date="2020" name="G3 (Bethesda)">
        <title>High-Quality Assemblies for Three Invasive Social Wasps from the &lt;i&gt;Vespula&lt;/i&gt; Genus.</title>
        <authorList>
            <person name="Harrop T.W.R."/>
            <person name="Guhlin J."/>
            <person name="McLaughlin G.M."/>
            <person name="Permina E."/>
            <person name="Stockwell P."/>
            <person name="Gilligan J."/>
            <person name="Le Lec M.F."/>
            <person name="Gruber M.A.M."/>
            <person name="Quinn O."/>
            <person name="Lovegrove M."/>
            <person name="Duncan E.J."/>
            <person name="Remnant E.J."/>
            <person name="Van Eeckhoven J."/>
            <person name="Graham B."/>
            <person name="Knapp R.A."/>
            <person name="Langford K.W."/>
            <person name="Kronenberg Z."/>
            <person name="Press M.O."/>
            <person name="Eacker S.M."/>
            <person name="Wilson-Rankin E.E."/>
            <person name="Purcell J."/>
            <person name="Lester P.J."/>
            <person name="Dearden P.K."/>
        </authorList>
    </citation>
    <scope>NUCLEOTIDE SEQUENCE</scope>
    <source>
        <strain evidence="2">Linc-1</strain>
    </source>
</reference>
<evidence type="ECO:0000256" key="1">
    <source>
        <dbReference type="SAM" id="MobiDB-lite"/>
    </source>
</evidence>
<protein>
    <submittedName>
        <fullName evidence="2">Uncharacterized protein</fullName>
    </submittedName>
</protein>
<evidence type="ECO:0000313" key="3">
    <source>
        <dbReference type="Proteomes" id="UP000617340"/>
    </source>
</evidence>
<proteinExistence type="predicted"/>
<dbReference type="EMBL" id="JACSDZ010000002">
    <property type="protein sequence ID" value="KAF7414901.1"/>
    <property type="molecule type" value="Genomic_DNA"/>
</dbReference>
<organism evidence="2 3">
    <name type="scientific">Vespula germanica</name>
    <name type="common">German yellow jacket</name>
    <name type="synonym">Paravespula germanica</name>
    <dbReference type="NCBI Taxonomy" id="30212"/>
    <lineage>
        <taxon>Eukaryota</taxon>
        <taxon>Metazoa</taxon>
        <taxon>Ecdysozoa</taxon>
        <taxon>Arthropoda</taxon>
        <taxon>Hexapoda</taxon>
        <taxon>Insecta</taxon>
        <taxon>Pterygota</taxon>
        <taxon>Neoptera</taxon>
        <taxon>Endopterygota</taxon>
        <taxon>Hymenoptera</taxon>
        <taxon>Apocrita</taxon>
        <taxon>Aculeata</taxon>
        <taxon>Vespoidea</taxon>
        <taxon>Vespidae</taxon>
        <taxon>Vespinae</taxon>
        <taxon>Vespula</taxon>
    </lineage>
</organism>
<feature type="region of interest" description="Disordered" evidence="1">
    <location>
        <begin position="1"/>
        <end position="20"/>
    </location>
</feature>